<evidence type="ECO:0000313" key="2">
    <source>
        <dbReference type="EMBL" id="MFM9650909.1"/>
    </source>
</evidence>
<dbReference type="InterPro" id="IPR038332">
    <property type="entry name" value="PPE_sf"/>
</dbReference>
<reference evidence="2 3" key="1">
    <citation type="submission" date="2024-12" db="EMBL/GenBank/DDBJ databases">
        <title>Forecasting of Potato common scab and diversities of Pathogenic streptomyces spp. in china.</title>
        <authorList>
            <person name="Handique U."/>
            <person name="Wu J."/>
        </authorList>
    </citation>
    <scope>NUCLEOTIDE SEQUENCE [LARGE SCALE GENOMIC DNA]</scope>
    <source>
        <strain evidence="2 3">ZRIMU1585</strain>
    </source>
</reference>
<sequence length="577" mass="58507">MSGGNEKPDHYQAERQEATQQNSSIDNLKDRAAFFSPPAPGTPAGFGKTSFEGYDLNQMIDIVESASPETLETAATALVDARDAIKEAADELSRNLGAVDWEGEAHTAFYKWGMDLTTTAQALATYADEVGTQVLAAGSGLASVRKSMPPRDTRLVRKTVDDIPTPAQVDTNKDYAAAVKAEKDRQEAINQMYRLASFYTVSSGMMQLAEEPVFPKMPDVGVPPPPPGYGPIRPVEPSGSLSRRNDSETRREHSVDSGVVRPRTEDLPSASKKVDVVANTVLPPEHHVGTQIDSVGTLPPQETGKPTTVTPPTTASPATPVGTVPPTAPTAIPSTFRGSAGRTSGFSGMPGSKPPSAQGRVGGMPGAIAAGRTGTGPMGPMGRATAPGQVGGRSAGPAGRGVVGGVPKAVGQAAGQAAGRTDGVPRAPVTGMGATSPGRPGVGRTGAGRAGDGVVGGRPVTGGASGANGRRLPRGTVVGSEGIPTSRAPGERPGQRGVIGKTGPTTGGGAGQAARRPAGSSPPDGVVGTPKSRASGSRSGGNTPGGPGVTRGSARNQGASENRSRRDERHDDASSTD</sequence>
<gene>
    <name evidence="2" type="ORF">ACKI1S_32770</name>
</gene>
<feature type="region of interest" description="Disordered" evidence="1">
    <location>
        <begin position="414"/>
        <end position="577"/>
    </location>
</feature>
<accession>A0ABW9IT41</accession>
<feature type="compositionally biased region" description="Low complexity" evidence="1">
    <location>
        <begin position="306"/>
        <end position="335"/>
    </location>
</feature>
<feature type="compositionally biased region" description="Gly residues" evidence="1">
    <location>
        <begin position="538"/>
        <end position="549"/>
    </location>
</feature>
<feature type="compositionally biased region" description="Gly residues" evidence="1">
    <location>
        <begin position="440"/>
        <end position="466"/>
    </location>
</feature>
<evidence type="ECO:0000313" key="3">
    <source>
        <dbReference type="Proteomes" id="UP001631993"/>
    </source>
</evidence>
<evidence type="ECO:0008006" key="4">
    <source>
        <dbReference type="Google" id="ProtNLM"/>
    </source>
</evidence>
<dbReference type="RefSeq" id="WP_369279422.1">
    <property type="nucleotide sequence ID" value="NZ_JBJVMW010000002.1"/>
</dbReference>
<feature type="compositionally biased region" description="Basic and acidic residues" evidence="1">
    <location>
        <begin position="1"/>
        <end position="17"/>
    </location>
</feature>
<evidence type="ECO:0000256" key="1">
    <source>
        <dbReference type="SAM" id="MobiDB-lite"/>
    </source>
</evidence>
<dbReference type="InterPro" id="IPR036689">
    <property type="entry name" value="ESAT-6-like_sf"/>
</dbReference>
<dbReference type="EMBL" id="JBJVNE010000018">
    <property type="protein sequence ID" value="MFM9650909.1"/>
    <property type="molecule type" value="Genomic_DNA"/>
</dbReference>
<feature type="region of interest" description="Disordered" evidence="1">
    <location>
        <begin position="217"/>
        <end position="272"/>
    </location>
</feature>
<dbReference type="SUPFAM" id="SSF140453">
    <property type="entry name" value="EsxAB dimer-like"/>
    <property type="match status" value="1"/>
</dbReference>
<feature type="compositionally biased region" description="Basic and acidic residues" evidence="1">
    <location>
        <begin position="562"/>
        <end position="577"/>
    </location>
</feature>
<protein>
    <recommendedName>
        <fullName evidence="4">PPE domain-containing protein</fullName>
    </recommendedName>
</protein>
<feature type="compositionally biased region" description="Basic and acidic residues" evidence="1">
    <location>
        <begin position="243"/>
        <end position="255"/>
    </location>
</feature>
<feature type="region of interest" description="Disordered" evidence="1">
    <location>
        <begin position="287"/>
        <end position="335"/>
    </location>
</feature>
<feature type="region of interest" description="Disordered" evidence="1">
    <location>
        <begin position="1"/>
        <end position="42"/>
    </location>
</feature>
<keyword evidence="3" id="KW-1185">Reference proteome</keyword>
<proteinExistence type="predicted"/>
<organism evidence="2 3">
    <name type="scientific">Streptomyces galilaeus</name>
    <dbReference type="NCBI Taxonomy" id="33899"/>
    <lineage>
        <taxon>Bacteria</taxon>
        <taxon>Bacillati</taxon>
        <taxon>Actinomycetota</taxon>
        <taxon>Actinomycetes</taxon>
        <taxon>Kitasatosporales</taxon>
        <taxon>Streptomycetaceae</taxon>
        <taxon>Streptomyces</taxon>
    </lineage>
</organism>
<dbReference type="Gene3D" id="1.20.1260.20">
    <property type="entry name" value="PPE superfamily"/>
    <property type="match status" value="1"/>
</dbReference>
<name>A0ABW9IT41_STRGJ</name>
<comment type="caution">
    <text evidence="2">The sequence shown here is derived from an EMBL/GenBank/DDBJ whole genome shotgun (WGS) entry which is preliminary data.</text>
</comment>
<dbReference type="Proteomes" id="UP001631993">
    <property type="component" value="Unassembled WGS sequence"/>
</dbReference>